<evidence type="ECO:0000256" key="1">
    <source>
        <dbReference type="SAM" id="MobiDB-lite"/>
    </source>
</evidence>
<evidence type="ECO:0000256" key="2">
    <source>
        <dbReference type="SAM" id="Phobius"/>
    </source>
</evidence>
<keyword evidence="2" id="KW-1133">Transmembrane helix</keyword>
<gene>
    <name evidence="3" type="ORF">GCM10009809_12690</name>
</gene>
<comment type="caution">
    <text evidence="3">The sequence shown here is derived from an EMBL/GenBank/DDBJ whole genome shotgun (WGS) entry which is preliminary data.</text>
</comment>
<reference evidence="4" key="1">
    <citation type="journal article" date="2019" name="Int. J. Syst. Evol. Microbiol.">
        <title>The Global Catalogue of Microorganisms (GCM) 10K type strain sequencing project: providing services to taxonomists for standard genome sequencing and annotation.</title>
        <authorList>
            <consortium name="The Broad Institute Genomics Platform"/>
            <consortium name="The Broad Institute Genome Sequencing Center for Infectious Disease"/>
            <person name="Wu L."/>
            <person name="Ma J."/>
        </authorList>
    </citation>
    <scope>NUCLEOTIDE SEQUENCE [LARGE SCALE GENOMIC DNA]</scope>
    <source>
        <strain evidence="4">JCM 15589</strain>
    </source>
</reference>
<protein>
    <submittedName>
        <fullName evidence="3">Uncharacterized protein</fullName>
    </submittedName>
</protein>
<keyword evidence="4" id="KW-1185">Reference proteome</keyword>
<sequence>MTTNHSGDHARDDRGDAPTDEALRRELDALAGLGAATSGLGGDGLGGALGGALGDGLGGALATVRRRVRRRRAAKQAGIGATTLVVAAGLVVGGASLLPTEPVPMPAPANTPTPSPSGSPTGSPTAGPTDGPSTQGAALGLIEDGYRPSWLEGVGVTCGMPADELPASSGGNLLELLEDPALGDDTSADGTQTVHTWRAGTRLTVPDPADAGRRVSLPTLLWVQDGRVVDLGVNTTEAGMDQVGDAPAERAAEDSSLTSCAPEHETRDGVTTDTYATELPAGAYEVRASVQLWSPDFTDVELVLSDPVTVVVAGGPGSTEGTNAGAADGGD</sequence>
<dbReference type="EMBL" id="BAAAPM010000003">
    <property type="protein sequence ID" value="GAA1718259.1"/>
    <property type="molecule type" value="Genomic_DNA"/>
</dbReference>
<proteinExistence type="predicted"/>
<evidence type="ECO:0000313" key="3">
    <source>
        <dbReference type="EMBL" id="GAA1718259.1"/>
    </source>
</evidence>
<dbReference type="Proteomes" id="UP001501138">
    <property type="component" value="Unassembled WGS sequence"/>
</dbReference>
<feature type="region of interest" description="Disordered" evidence="1">
    <location>
        <begin position="244"/>
        <end position="267"/>
    </location>
</feature>
<feature type="compositionally biased region" description="Low complexity" evidence="1">
    <location>
        <begin position="118"/>
        <end position="134"/>
    </location>
</feature>
<organism evidence="3 4">
    <name type="scientific">Isoptericola hypogeus</name>
    <dbReference type="NCBI Taxonomy" id="300179"/>
    <lineage>
        <taxon>Bacteria</taxon>
        <taxon>Bacillati</taxon>
        <taxon>Actinomycetota</taxon>
        <taxon>Actinomycetes</taxon>
        <taxon>Micrococcales</taxon>
        <taxon>Promicromonosporaceae</taxon>
        <taxon>Isoptericola</taxon>
    </lineage>
</organism>
<accession>A0ABP4V5N0</accession>
<dbReference type="RefSeq" id="WP_344246756.1">
    <property type="nucleotide sequence ID" value="NZ_BAAAPM010000003.1"/>
</dbReference>
<feature type="region of interest" description="Disordered" evidence="1">
    <location>
        <begin position="1"/>
        <end position="25"/>
    </location>
</feature>
<evidence type="ECO:0000313" key="4">
    <source>
        <dbReference type="Proteomes" id="UP001501138"/>
    </source>
</evidence>
<feature type="transmembrane region" description="Helical" evidence="2">
    <location>
        <begin position="77"/>
        <end position="98"/>
    </location>
</feature>
<name>A0ABP4V5N0_9MICO</name>
<keyword evidence="2" id="KW-0812">Transmembrane</keyword>
<keyword evidence="2" id="KW-0472">Membrane</keyword>
<feature type="region of interest" description="Disordered" evidence="1">
    <location>
        <begin position="102"/>
        <end position="138"/>
    </location>
</feature>
<feature type="compositionally biased region" description="Pro residues" evidence="1">
    <location>
        <begin position="102"/>
        <end position="117"/>
    </location>
</feature>